<evidence type="ECO:0000313" key="4">
    <source>
        <dbReference type="EMBL" id="GGM39932.1"/>
    </source>
</evidence>
<evidence type="ECO:0000256" key="2">
    <source>
        <dbReference type="ARBA" id="ARBA00023239"/>
    </source>
</evidence>
<dbReference type="Gene3D" id="3.40.225.10">
    <property type="entry name" value="Class II aldolase/adducin N-terminal domain"/>
    <property type="match status" value="1"/>
</dbReference>
<dbReference type="PANTHER" id="PTHR22789:SF0">
    <property type="entry name" value="3-OXO-TETRONATE 4-PHOSPHATE DECARBOXYLASE-RELATED"/>
    <property type="match status" value="1"/>
</dbReference>
<sequence>MTTDAVTTDVEPSDVLAELVELSNWLGEPGRDLAILGEGNTSARLGPGRIAIKASGAGLRQVTAGHFVRLDSHRVLELLGTERVSDRELAAELMAAKLGGEGRPSIEAMLHALAVEVAGAGYVAHTHPVVVNQLLCSNRAEALVKGALFPDQIVVCGRHQALVPYADPGLPLARAVRVQMLRHVAHHGTPPKVIYLRNHGILALGGTAREVRQITEMTVKAARILAGTLAVGEPHYLSEREADRIEGREDEHHRQRVLAEQH</sequence>
<dbReference type="SUPFAM" id="SSF53639">
    <property type="entry name" value="AraD/HMP-PK domain-like"/>
    <property type="match status" value="1"/>
</dbReference>
<dbReference type="EMBL" id="BMMK01000002">
    <property type="protein sequence ID" value="GGM39932.1"/>
    <property type="molecule type" value="Genomic_DNA"/>
</dbReference>
<dbReference type="GO" id="GO:0046872">
    <property type="term" value="F:metal ion binding"/>
    <property type="evidence" value="ECO:0007669"/>
    <property type="project" value="UniProtKB-KW"/>
</dbReference>
<evidence type="ECO:0000259" key="3">
    <source>
        <dbReference type="SMART" id="SM01007"/>
    </source>
</evidence>
<dbReference type="AlphaFoldDB" id="A0A8J3C9L0"/>
<dbReference type="SMART" id="SM01007">
    <property type="entry name" value="Aldolase_II"/>
    <property type="match status" value="1"/>
</dbReference>
<accession>A0A8J3C9L0</accession>
<dbReference type="GO" id="GO:0016832">
    <property type="term" value="F:aldehyde-lyase activity"/>
    <property type="evidence" value="ECO:0007669"/>
    <property type="project" value="TreeGrafter"/>
</dbReference>
<gene>
    <name evidence="4" type="ORF">GCM10012275_08560</name>
</gene>
<dbReference type="Proteomes" id="UP000637578">
    <property type="component" value="Unassembled WGS sequence"/>
</dbReference>
<comment type="caution">
    <text evidence="4">The sequence shown here is derived from an EMBL/GenBank/DDBJ whole genome shotgun (WGS) entry which is preliminary data.</text>
</comment>
<dbReference type="InterPro" id="IPR001303">
    <property type="entry name" value="Aldolase_II/adducin_N"/>
</dbReference>
<dbReference type="GO" id="GO:0005829">
    <property type="term" value="C:cytosol"/>
    <property type="evidence" value="ECO:0007669"/>
    <property type="project" value="TreeGrafter"/>
</dbReference>
<name>A0A8J3C9L0_9PSEU</name>
<dbReference type="GO" id="GO:0019323">
    <property type="term" value="P:pentose catabolic process"/>
    <property type="evidence" value="ECO:0007669"/>
    <property type="project" value="TreeGrafter"/>
</dbReference>
<keyword evidence="1" id="KW-0479">Metal-binding</keyword>
<dbReference type="RefSeq" id="WP_229685982.1">
    <property type="nucleotide sequence ID" value="NZ_BMMK01000002.1"/>
</dbReference>
<keyword evidence="5" id="KW-1185">Reference proteome</keyword>
<proteinExistence type="predicted"/>
<reference evidence="4" key="2">
    <citation type="submission" date="2020-09" db="EMBL/GenBank/DDBJ databases">
        <authorList>
            <person name="Sun Q."/>
            <person name="Zhou Y."/>
        </authorList>
    </citation>
    <scope>NUCLEOTIDE SEQUENCE</scope>
    <source>
        <strain evidence="4">CGMCC 4.5737</strain>
    </source>
</reference>
<dbReference type="InterPro" id="IPR036409">
    <property type="entry name" value="Aldolase_II/adducin_N_sf"/>
</dbReference>
<dbReference type="InterPro" id="IPR050197">
    <property type="entry name" value="Aldolase_class_II_sugar_metab"/>
</dbReference>
<evidence type="ECO:0000313" key="5">
    <source>
        <dbReference type="Proteomes" id="UP000637578"/>
    </source>
</evidence>
<reference evidence="4" key="1">
    <citation type="journal article" date="2014" name="Int. J. Syst. Evol. Microbiol.">
        <title>Complete genome sequence of Corynebacterium casei LMG S-19264T (=DSM 44701T), isolated from a smear-ripened cheese.</title>
        <authorList>
            <consortium name="US DOE Joint Genome Institute (JGI-PGF)"/>
            <person name="Walter F."/>
            <person name="Albersmeier A."/>
            <person name="Kalinowski J."/>
            <person name="Ruckert C."/>
        </authorList>
    </citation>
    <scope>NUCLEOTIDE SEQUENCE</scope>
    <source>
        <strain evidence="4">CGMCC 4.5737</strain>
    </source>
</reference>
<dbReference type="Pfam" id="PF00596">
    <property type="entry name" value="Aldolase_II"/>
    <property type="match status" value="1"/>
</dbReference>
<evidence type="ECO:0000256" key="1">
    <source>
        <dbReference type="ARBA" id="ARBA00022723"/>
    </source>
</evidence>
<keyword evidence="2" id="KW-0456">Lyase</keyword>
<dbReference type="PANTHER" id="PTHR22789">
    <property type="entry name" value="FUCULOSE PHOSPHATE ALDOLASE"/>
    <property type="match status" value="1"/>
</dbReference>
<protein>
    <recommendedName>
        <fullName evidence="3">Class II aldolase/adducin N-terminal domain-containing protein</fullName>
    </recommendedName>
</protein>
<feature type="domain" description="Class II aldolase/adducin N-terminal" evidence="3">
    <location>
        <begin position="17"/>
        <end position="226"/>
    </location>
</feature>
<organism evidence="4 5">
    <name type="scientific">Longimycelium tulufanense</name>
    <dbReference type="NCBI Taxonomy" id="907463"/>
    <lineage>
        <taxon>Bacteria</taxon>
        <taxon>Bacillati</taxon>
        <taxon>Actinomycetota</taxon>
        <taxon>Actinomycetes</taxon>
        <taxon>Pseudonocardiales</taxon>
        <taxon>Pseudonocardiaceae</taxon>
        <taxon>Longimycelium</taxon>
    </lineage>
</organism>